<reference evidence="2" key="1">
    <citation type="submission" date="2020-05" db="EMBL/GenBank/DDBJ databases">
        <authorList>
            <person name="Chiriac C."/>
            <person name="Salcher M."/>
            <person name="Ghai R."/>
            <person name="Kavagutti S V."/>
        </authorList>
    </citation>
    <scope>NUCLEOTIDE SEQUENCE</scope>
</reference>
<evidence type="ECO:0000313" key="2">
    <source>
        <dbReference type="EMBL" id="CAB4780667.1"/>
    </source>
</evidence>
<proteinExistence type="inferred from homology"/>
<evidence type="ECO:0000256" key="1">
    <source>
        <dbReference type="ARBA" id="ARBA00010552"/>
    </source>
</evidence>
<gene>
    <name evidence="2" type="ORF">UFOPK2969_00062</name>
</gene>
<accession>A0A6J6WEH7</accession>
<name>A0A6J6WEH7_9ZZZZ</name>
<dbReference type="InterPro" id="IPR019897">
    <property type="entry name" value="RidA_CS"/>
</dbReference>
<dbReference type="InterPro" id="IPR035959">
    <property type="entry name" value="RutC-like_sf"/>
</dbReference>
<dbReference type="GO" id="GO:0005829">
    <property type="term" value="C:cytosol"/>
    <property type="evidence" value="ECO:0007669"/>
    <property type="project" value="TreeGrafter"/>
</dbReference>
<comment type="similarity">
    <text evidence="1">Belongs to the RutC family.</text>
</comment>
<organism evidence="2">
    <name type="scientific">freshwater metagenome</name>
    <dbReference type="NCBI Taxonomy" id="449393"/>
    <lineage>
        <taxon>unclassified sequences</taxon>
        <taxon>metagenomes</taxon>
        <taxon>ecological metagenomes</taxon>
    </lineage>
</organism>
<dbReference type="PANTHER" id="PTHR11803">
    <property type="entry name" value="2-IMINOBUTANOATE/2-IMINOPROPANOATE DEAMINASE RIDA"/>
    <property type="match status" value="1"/>
</dbReference>
<dbReference type="GO" id="GO:0019239">
    <property type="term" value="F:deaminase activity"/>
    <property type="evidence" value="ECO:0007669"/>
    <property type="project" value="TreeGrafter"/>
</dbReference>
<dbReference type="PANTHER" id="PTHR11803:SF58">
    <property type="entry name" value="PROTEIN HMF1-RELATED"/>
    <property type="match status" value="1"/>
</dbReference>
<protein>
    <submittedName>
        <fullName evidence="2">Unannotated protein</fullName>
    </submittedName>
</protein>
<dbReference type="EMBL" id="CAFAAD010000002">
    <property type="protein sequence ID" value="CAB4780667.1"/>
    <property type="molecule type" value="Genomic_DNA"/>
</dbReference>
<dbReference type="SUPFAM" id="SSF55298">
    <property type="entry name" value="YjgF-like"/>
    <property type="match status" value="1"/>
</dbReference>
<sequence>MAALLATHEASLSDVVKTTVFLRHMRDFDLMNEAYVAGFGDHRPARSAFAVAELPRLALVEIEAWAYLPVAK</sequence>
<dbReference type="AlphaFoldDB" id="A0A6J6WEH7"/>
<dbReference type="CDD" id="cd00448">
    <property type="entry name" value="YjgF_YER057c_UK114_family"/>
    <property type="match status" value="1"/>
</dbReference>
<dbReference type="Gene3D" id="3.30.1330.40">
    <property type="entry name" value="RutC-like"/>
    <property type="match status" value="1"/>
</dbReference>
<dbReference type="PROSITE" id="PS01094">
    <property type="entry name" value="UPF0076"/>
    <property type="match status" value="1"/>
</dbReference>
<dbReference type="Pfam" id="PF01042">
    <property type="entry name" value="Ribonuc_L-PSP"/>
    <property type="match status" value="1"/>
</dbReference>
<dbReference type="InterPro" id="IPR006175">
    <property type="entry name" value="YjgF/YER057c/UK114"/>
</dbReference>